<keyword evidence="1" id="KW-0812">Transmembrane</keyword>
<protein>
    <submittedName>
        <fullName evidence="2">Putative secreted peptide</fullName>
    </submittedName>
</protein>
<evidence type="ECO:0000313" key="2">
    <source>
        <dbReference type="EMBL" id="MBW33093.1"/>
    </source>
</evidence>
<accession>A0A2M3ZX18</accession>
<evidence type="ECO:0000256" key="1">
    <source>
        <dbReference type="SAM" id="Phobius"/>
    </source>
</evidence>
<keyword evidence="1" id="KW-0472">Membrane</keyword>
<proteinExistence type="predicted"/>
<reference evidence="2" key="1">
    <citation type="submission" date="2018-01" db="EMBL/GenBank/DDBJ databases">
        <title>An insight into the sialome of Amazonian anophelines.</title>
        <authorList>
            <person name="Ribeiro J.M."/>
            <person name="Scarpassa V."/>
            <person name="Calvo E."/>
        </authorList>
    </citation>
    <scope>NUCLEOTIDE SEQUENCE</scope>
    <source>
        <tissue evidence="2">Salivary glands</tissue>
    </source>
</reference>
<dbReference type="EMBL" id="GGFM01012342">
    <property type="protein sequence ID" value="MBW33093.1"/>
    <property type="molecule type" value="Transcribed_RNA"/>
</dbReference>
<feature type="transmembrane region" description="Helical" evidence="1">
    <location>
        <begin position="6"/>
        <end position="27"/>
    </location>
</feature>
<organism evidence="2">
    <name type="scientific">Anopheles braziliensis</name>
    <dbReference type="NCBI Taxonomy" id="58242"/>
    <lineage>
        <taxon>Eukaryota</taxon>
        <taxon>Metazoa</taxon>
        <taxon>Ecdysozoa</taxon>
        <taxon>Arthropoda</taxon>
        <taxon>Hexapoda</taxon>
        <taxon>Insecta</taxon>
        <taxon>Pterygota</taxon>
        <taxon>Neoptera</taxon>
        <taxon>Endopterygota</taxon>
        <taxon>Diptera</taxon>
        <taxon>Nematocera</taxon>
        <taxon>Culicoidea</taxon>
        <taxon>Culicidae</taxon>
        <taxon>Anophelinae</taxon>
        <taxon>Anopheles</taxon>
    </lineage>
</organism>
<sequence length="70" mass="7989">MSRVVLFGYRFSISSSLISILYGRVLCTDSKCYRKHTKGKRWRATHSSSYIHIQGMCVRAHSMSKSCVSV</sequence>
<keyword evidence="1" id="KW-1133">Transmembrane helix</keyword>
<name>A0A2M3ZX18_9DIPT</name>
<dbReference type="AlphaFoldDB" id="A0A2M3ZX18"/>